<gene>
    <name evidence="2" type="ORF">AB6A40_004087</name>
</gene>
<comment type="caution">
    <text evidence="2">The sequence shown here is derived from an EMBL/GenBank/DDBJ whole genome shotgun (WGS) entry which is preliminary data.</text>
</comment>
<dbReference type="EMBL" id="JBGFUD010002258">
    <property type="protein sequence ID" value="MFH4977378.1"/>
    <property type="molecule type" value="Genomic_DNA"/>
</dbReference>
<dbReference type="Gene3D" id="3.90.1200.10">
    <property type="match status" value="1"/>
</dbReference>
<sequence>MGTVRNAELVDDNLLKRKIGESTFSVKWLLDALRDNDNEWKATVAGQRVSKVDTRDISEGKGLASWIYRVKITVEPSHKSYGVILKVPHMKKLRAATNAAKEGSKDEEEASEIMNAREIEFYTKHARSGLPLPKIYAVKEVTHSQEGAILMEDVGKDTAMMDREQLMTYEQIVALIRCLAQLHAYSLSLPEGYLKEIKVPKVSANLYYNMIRQNAPLTAKLDERYMKLYEQVKNVFDSSEFVEYSLNGIHLDLGIPAVLVHGDIHQLNIFWNALPDGTCGSKVKAIIDWQAMHAGNIGQDLARLMIIAMTSEQRRDREKEILDVYRQTLLQEAAKYNVDIKFGEKEVGASVTSTNYTMNIVAYLFSLQSNYANKL</sequence>
<dbReference type="InterPro" id="IPR052961">
    <property type="entry name" value="Oxido-Kinase-like_Enzymes"/>
</dbReference>
<evidence type="ECO:0000259" key="1">
    <source>
        <dbReference type="SMART" id="SM00587"/>
    </source>
</evidence>
<dbReference type="InterPro" id="IPR012877">
    <property type="entry name" value="Dhs-27"/>
</dbReference>
<dbReference type="Proteomes" id="UP001608902">
    <property type="component" value="Unassembled WGS sequence"/>
</dbReference>
<protein>
    <recommendedName>
        <fullName evidence="1">CHK kinase-like domain-containing protein</fullName>
    </recommendedName>
</protein>
<dbReference type="AlphaFoldDB" id="A0ABD6EBF6"/>
<dbReference type="SMART" id="SM00587">
    <property type="entry name" value="CHK"/>
    <property type="match status" value="1"/>
</dbReference>
<name>A0ABD6EBF6_9BILA</name>
<proteinExistence type="predicted"/>
<dbReference type="InterPro" id="IPR015897">
    <property type="entry name" value="CHK_kinase-like"/>
</dbReference>
<feature type="domain" description="CHK kinase-like" evidence="1">
    <location>
        <begin position="149"/>
        <end position="335"/>
    </location>
</feature>
<dbReference type="SUPFAM" id="SSF56112">
    <property type="entry name" value="Protein kinase-like (PK-like)"/>
    <property type="match status" value="1"/>
</dbReference>
<organism evidence="2 3">
    <name type="scientific">Gnathostoma spinigerum</name>
    <dbReference type="NCBI Taxonomy" id="75299"/>
    <lineage>
        <taxon>Eukaryota</taxon>
        <taxon>Metazoa</taxon>
        <taxon>Ecdysozoa</taxon>
        <taxon>Nematoda</taxon>
        <taxon>Chromadorea</taxon>
        <taxon>Rhabditida</taxon>
        <taxon>Spirurina</taxon>
        <taxon>Gnathostomatomorpha</taxon>
        <taxon>Gnathostomatoidea</taxon>
        <taxon>Gnathostomatidae</taxon>
        <taxon>Gnathostoma</taxon>
    </lineage>
</organism>
<accession>A0ABD6EBF6</accession>
<evidence type="ECO:0000313" key="3">
    <source>
        <dbReference type="Proteomes" id="UP001608902"/>
    </source>
</evidence>
<dbReference type="PANTHER" id="PTHR23020">
    <property type="entry name" value="UNCHARACTERIZED NUCLEAR HORMONE RECEPTOR-RELATED"/>
    <property type="match status" value="1"/>
</dbReference>
<dbReference type="Pfam" id="PF07914">
    <property type="entry name" value="DUF1679"/>
    <property type="match status" value="1"/>
</dbReference>
<dbReference type="InterPro" id="IPR011009">
    <property type="entry name" value="Kinase-like_dom_sf"/>
</dbReference>
<evidence type="ECO:0000313" key="2">
    <source>
        <dbReference type="EMBL" id="MFH4977378.1"/>
    </source>
</evidence>
<keyword evidence="3" id="KW-1185">Reference proteome</keyword>
<dbReference type="PANTHER" id="PTHR23020:SF41">
    <property type="entry name" value="AMINOGLYCOSIDE PHOSPHOTRANSFERASE DOMAIN-CONTAINING PROTEIN"/>
    <property type="match status" value="1"/>
</dbReference>
<reference evidence="2 3" key="1">
    <citation type="submission" date="2024-08" db="EMBL/GenBank/DDBJ databases">
        <title>Gnathostoma spinigerum genome.</title>
        <authorList>
            <person name="Gonzalez-Bertolin B."/>
            <person name="Monzon S."/>
            <person name="Zaballos A."/>
            <person name="Jimenez P."/>
            <person name="Dekumyoy P."/>
            <person name="Varona S."/>
            <person name="Cuesta I."/>
            <person name="Sumanam S."/>
            <person name="Adisakwattana P."/>
            <person name="Gasser R.B."/>
            <person name="Hernandez-Gonzalez A."/>
            <person name="Young N.D."/>
            <person name="Perteguer M.J."/>
        </authorList>
    </citation>
    <scope>NUCLEOTIDE SEQUENCE [LARGE SCALE GENOMIC DNA]</scope>
    <source>
        <strain evidence="2">AL3</strain>
        <tissue evidence="2">Liver</tissue>
    </source>
</reference>